<dbReference type="EMBL" id="JAOYFC010000002">
    <property type="protein sequence ID" value="MCV6825130.1"/>
    <property type="molecule type" value="Genomic_DNA"/>
</dbReference>
<keyword evidence="3" id="KW-1185">Reference proteome</keyword>
<dbReference type="RefSeq" id="WP_263953958.1">
    <property type="nucleotide sequence ID" value="NZ_JAOYFC010000002.1"/>
</dbReference>
<protein>
    <submittedName>
        <fullName evidence="2">Uncharacterized protein</fullName>
    </submittedName>
</protein>
<feature type="transmembrane region" description="Helical" evidence="1">
    <location>
        <begin position="112"/>
        <end position="128"/>
    </location>
</feature>
<feature type="transmembrane region" description="Helical" evidence="1">
    <location>
        <begin position="86"/>
        <end position="106"/>
    </location>
</feature>
<name>A0AAE3IZU4_9RHOB</name>
<comment type="caution">
    <text evidence="2">The sequence shown here is derived from an EMBL/GenBank/DDBJ whole genome shotgun (WGS) entry which is preliminary data.</text>
</comment>
<proteinExistence type="predicted"/>
<keyword evidence="1" id="KW-0812">Transmembrane</keyword>
<feature type="transmembrane region" description="Helical" evidence="1">
    <location>
        <begin position="25"/>
        <end position="45"/>
    </location>
</feature>
<dbReference type="Proteomes" id="UP001208041">
    <property type="component" value="Unassembled WGS sequence"/>
</dbReference>
<gene>
    <name evidence="2" type="ORF">OH136_11250</name>
</gene>
<evidence type="ECO:0000256" key="1">
    <source>
        <dbReference type="SAM" id="Phobius"/>
    </source>
</evidence>
<keyword evidence="1" id="KW-0472">Membrane</keyword>
<evidence type="ECO:0000313" key="2">
    <source>
        <dbReference type="EMBL" id="MCV6825130.1"/>
    </source>
</evidence>
<reference evidence="2" key="1">
    <citation type="submission" date="2022-10" db="EMBL/GenBank/DDBJ databases">
        <authorList>
            <person name="Yue Y."/>
        </authorList>
    </citation>
    <scope>NUCLEOTIDE SEQUENCE</scope>
    <source>
        <strain evidence="2">Z654</strain>
    </source>
</reference>
<keyword evidence="1" id="KW-1133">Transmembrane helix</keyword>
<accession>A0AAE3IZU4</accession>
<evidence type="ECO:0000313" key="3">
    <source>
        <dbReference type="Proteomes" id="UP001208041"/>
    </source>
</evidence>
<organism evidence="2 3">
    <name type="scientific">Halocynthiibacter halioticoli</name>
    <dbReference type="NCBI Taxonomy" id="2986804"/>
    <lineage>
        <taxon>Bacteria</taxon>
        <taxon>Pseudomonadati</taxon>
        <taxon>Pseudomonadota</taxon>
        <taxon>Alphaproteobacteria</taxon>
        <taxon>Rhodobacterales</taxon>
        <taxon>Paracoccaceae</taxon>
        <taxon>Halocynthiibacter</taxon>
    </lineage>
</organism>
<dbReference type="AlphaFoldDB" id="A0AAE3IZU4"/>
<sequence length="226" mass="25798">MSAQTKAVSSTYVFHHQIANNPQQLFEFIAALVAAFSYTVCFVAIHERFWNRPEERVSSYKRNEGNRALADKTEHIFPVRRRLVSALGWFMACSGAISLLVFGLWIQNLSHWEVLKSLIAVMIGVYLIRTVGNVSEIRVDDQRVRFLPVGTELLFSEIKQIEVPGWADRSDAPRNIIGSIVMVTRTNTTRLVPGAIVQWKNGCRIYTYGCDSDRLLSLLRQRLPER</sequence>